<dbReference type="EMBL" id="OZ037946">
    <property type="protein sequence ID" value="CAL1704277.1"/>
    <property type="molecule type" value="Genomic_DNA"/>
</dbReference>
<proteinExistence type="predicted"/>
<name>A0ABP1DCF9_9APHY</name>
<sequence length="293" mass="32649">MSTKPNAIIFGGLNTCSRALAAFLVPLEGEPLVANLRIVDKYTVQPPTTYLGSEFPRILEKPNVEYRQVNLCLPEAVPACFDPAEGQEPYSYVFDLTGDINWERNHQIQIANTFNVARHVGLEAARRRVKAYVRLQHPFYECKEKGPADEKEDIKPDGTIGTWWHETLRMLASIEDLNLVILRTAMVYGPYVDGGNIIRLIAVAATYGYLHKPMKGLWSPGKYPSHTVHIEDIAGAMFAVANWIAGIGRKEADSVAGEEIVFHNDKAQLEAVEGAAPPEKRCVAPLFNLMTRM</sequence>
<evidence type="ECO:0008006" key="3">
    <source>
        <dbReference type="Google" id="ProtNLM"/>
    </source>
</evidence>
<evidence type="ECO:0000313" key="2">
    <source>
        <dbReference type="Proteomes" id="UP001497453"/>
    </source>
</evidence>
<dbReference type="InterPro" id="IPR036291">
    <property type="entry name" value="NAD(P)-bd_dom_sf"/>
</dbReference>
<dbReference type="Gene3D" id="3.40.50.720">
    <property type="entry name" value="NAD(P)-binding Rossmann-like Domain"/>
    <property type="match status" value="1"/>
</dbReference>
<protein>
    <recommendedName>
        <fullName evidence="3">NAD-dependent epimerase/dehydratase domain-containing protein</fullName>
    </recommendedName>
</protein>
<evidence type="ECO:0000313" key="1">
    <source>
        <dbReference type="EMBL" id="CAL1704277.1"/>
    </source>
</evidence>
<gene>
    <name evidence="1" type="ORF">GFSPODELE1_LOCUS4933</name>
</gene>
<dbReference type="Proteomes" id="UP001497453">
    <property type="component" value="Chromosome 3"/>
</dbReference>
<keyword evidence="2" id="KW-1185">Reference proteome</keyword>
<dbReference type="SUPFAM" id="SSF51735">
    <property type="entry name" value="NAD(P)-binding Rossmann-fold domains"/>
    <property type="match status" value="1"/>
</dbReference>
<organism evidence="1 2">
    <name type="scientific">Somion occarium</name>
    <dbReference type="NCBI Taxonomy" id="3059160"/>
    <lineage>
        <taxon>Eukaryota</taxon>
        <taxon>Fungi</taxon>
        <taxon>Dikarya</taxon>
        <taxon>Basidiomycota</taxon>
        <taxon>Agaricomycotina</taxon>
        <taxon>Agaricomycetes</taxon>
        <taxon>Polyporales</taxon>
        <taxon>Cerrenaceae</taxon>
        <taxon>Somion</taxon>
    </lineage>
</organism>
<accession>A0ABP1DCF9</accession>
<reference evidence="2" key="1">
    <citation type="submission" date="2024-04" db="EMBL/GenBank/DDBJ databases">
        <authorList>
            <person name="Shaw F."/>
            <person name="Minotto A."/>
        </authorList>
    </citation>
    <scope>NUCLEOTIDE SEQUENCE [LARGE SCALE GENOMIC DNA]</scope>
</reference>